<comment type="caution">
    <text evidence="3">The sequence shown here is derived from an EMBL/GenBank/DDBJ whole genome shotgun (WGS) entry which is preliminary data.</text>
</comment>
<name>A0A4Q7NFM1_9ACTN</name>
<reference evidence="3 4" key="1">
    <citation type="submission" date="2019-02" db="EMBL/GenBank/DDBJ databases">
        <title>Genomic Encyclopedia of Type Strains, Phase IV (KMG-IV): sequencing the most valuable type-strain genomes for metagenomic binning, comparative biology and taxonomic classification.</title>
        <authorList>
            <person name="Goeker M."/>
        </authorList>
    </citation>
    <scope>NUCLEOTIDE SEQUENCE [LARGE SCALE GENOMIC DNA]</scope>
    <source>
        <strain evidence="3 4">DSM 45622</strain>
    </source>
</reference>
<evidence type="ECO:0000313" key="4">
    <source>
        <dbReference type="Proteomes" id="UP000293638"/>
    </source>
</evidence>
<organism evidence="3 4">
    <name type="scientific">Motilibacter rhizosphaerae</name>
    <dbReference type="NCBI Taxonomy" id="598652"/>
    <lineage>
        <taxon>Bacteria</taxon>
        <taxon>Bacillati</taxon>
        <taxon>Actinomycetota</taxon>
        <taxon>Actinomycetes</taxon>
        <taxon>Motilibacterales</taxon>
        <taxon>Motilibacteraceae</taxon>
        <taxon>Motilibacter</taxon>
    </lineage>
</organism>
<keyword evidence="4" id="KW-1185">Reference proteome</keyword>
<evidence type="ECO:0000256" key="1">
    <source>
        <dbReference type="SAM" id="MobiDB-lite"/>
    </source>
</evidence>
<feature type="region of interest" description="Disordered" evidence="1">
    <location>
        <begin position="1"/>
        <end position="22"/>
    </location>
</feature>
<gene>
    <name evidence="3" type="ORF">EV189_3086</name>
</gene>
<dbReference type="AlphaFoldDB" id="A0A4Q7NFM1"/>
<evidence type="ECO:0000313" key="3">
    <source>
        <dbReference type="EMBL" id="RZS82691.1"/>
    </source>
</evidence>
<dbReference type="Pfam" id="PF02720">
    <property type="entry name" value="DUF222"/>
    <property type="match status" value="1"/>
</dbReference>
<evidence type="ECO:0000259" key="2">
    <source>
        <dbReference type="Pfam" id="PF02720"/>
    </source>
</evidence>
<feature type="domain" description="DUF222" evidence="2">
    <location>
        <begin position="117"/>
        <end position="404"/>
    </location>
</feature>
<accession>A0A4Q7NFM1</accession>
<proteinExistence type="predicted"/>
<feature type="compositionally biased region" description="Polar residues" evidence="1">
    <location>
        <begin position="1"/>
        <end position="12"/>
    </location>
</feature>
<protein>
    <submittedName>
        <fullName evidence="3">Uncharacterized protein DUF222</fullName>
    </submittedName>
</protein>
<dbReference type="Proteomes" id="UP000293638">
    <property type="component" value="Unassembled WGS sequence"/>
</dbReference>
<dbReference type="InterPro" id="IPR003870">
    <property type="entry name" value="DUF222"/>
</dbReference>
<sequence>MAYNSNMRSNSGPERGDGLPVRPVPGVVALPGPGLPFARALEQVAVGPMLLSLVQQLSADEGLLRSWALASEPTNGAAGQKEGRPESLVLADAQLAVAQACARLESAVAALKATAVAAAYAQISAATAETVPGAARGGGAEASAQAEMALALRMTERGTAAMVDGALLLTTRHPGTRWLLAEGHLSPAHARVVVDEASVLGDAYVPALEAAVLRRAPERTVSELRRDLRRAVAKLDPRGAAERHADAVRQRSVRVTPLPDGMAEIRALLTADEAQVVSGALDRIARDLPTADRGFAGRAGSRADALVAVCSVLLDPAADGDFLPALTRTSSPVAVQVQISAATLLGLNEDPAHLAGHGPIPADLGRLLASDGTWQLAITDPDGKLLDLHKLRYQPTAAQRAHVTALWLHCGHPTCSVPATRCDLDHTVPFNHEAPGTGDPDYPGGGHTTCRNLCPRCRLHHNLKTWWGWTTTPLPDGTIAHRTPLGRVYEARPEAQPCAA</sequence>
<dbReference type="EMBL" id="SGXD01000004">
    <property type="protein sequence ID" value="RZS82691.1"/>
    <property type="molecule type" value="Genomic_DNA"/>
</dbReference>